<evidence type="ECO:0000313" key="2">
    <source>
        <dbReference type="Proteomes" id="UP000441523"/>
    </source>
</evidence>
<comment type="caution">
    <text evidence="1">The sequence shown here is derived from an EMBL/GenBank/DDBJ whole genome shotgun (WGS) entry which is preliminary data.</text>
</comment>
<proteinExistence type="predicted"/>
<dbReference type="RefSeq" id="WP_150966781.1">
    <property type="nucleotide sequence ID" value="NZ_VZZJ01000044.1"/>
</dbReference>
<organism evidence="1 2">
    <name type="scientific">Methylobacterium planeticum</name>
    <dbReference type="NCBI Taxonomy" id="2615211"/>
    <lineage>
        <taxon>Bacteria</taxon>
        <taxon>Pseudomonadati</taxon>
        <taxon>Pseudomonadota</taxon>
        <taxon>Alphaproteobacteria</taxon>
        <taxon>Hyphomicrobiales</taxon>
        <taxon>Methylobacteriaceae</taxon>
        <taxon>Methylobacterium</taxon>
    </lineage>
</organism>
<accession>A0A6N6MKT8</accession>
<keyword evidence="2" id="KW-1185">Reference proteome</keyword>
<dbReference type="AlphaFoldDB" id="A0A6N6MKT8"/>
<evidence type="ECO:0000313" key="1">
    <source>
        <dbReference type="EMBL" id="KAB1068875.1"/>
    </source>
</evidence>
<dbReference type="Proteomes" id="UP000441523">
    <property type="component" value="Unassembled WGS sequence"/>
</dbReference>
<sequence length="85" mass="9558">MRPESFDDMIAEQTAQQQVILMALRRIATLCREADIDPIDTAAHWKEMGSAAIDQVEFRVAPGHEPVVREKAKARMKAIIEIGLQ</sequence>
<gene>
    <name evidence="1" type="ORF">F6X51_26085</name>
</gene>
<dbReference type="EMBL" id="VZZJ01000044">
    <property type="protein sequence ID" value="KAB1068875.1"/>
    <property type="molecule type" value="Genomic_DNA"/>
</dbReference>
<reference evidence="1 2" key="1">
    <citation type="submission" date="2019-09" db="EMBL/GenBank/DDBJ databases">
        <title>YIM 132548 draft genome.</title>
        <authorList>
            <person name="Jiang L."/>
        </authorList>
    </citation>
    <scope>NUCLEOTIDE SEQUENCE [LARGE SCALE GENOMIC DNA]</scope>
    <source>
        <strain evidence="1 2">YIM 132548</strain>
    </source>
</reference>
<name>A0A6N6MKT8_9HYPH</name>
<protein>
    <submittedName>
        <fullName evidence="1">Uncharacterized protein</fullName>
    </submittedName>
</protein>